<sequence length="101" mass="11698">MIAIGVVVTSIAALLIWHVWCLSVTLTDDELIIRNTFRTHRIKWQDVKEIDRDQMLNRERVIVRTKDGRTVPCDSFSGLNLSNERVGVKLIKAVNRRLVDR</sequence>
<dbReference type="Pfam" id="PF10756">
    <property type="entry name" value="bPH_6"/>
    <property type="match status" value="1"/>
</dbReference>
<proteinExistence type="predicted"/>
<accession>A0ABX1F9M1</accession>
<comment type="caution">
    <text evidence="2">The sequence shown here is derived from an EMBL/GenBank/DDBJ whole genome shotgun (WGS) entry which is preliminary data.</text>
</comment>
<evidence type="ECO:0000313" key="2">
    <source>
        <dbReference type="EMBL" id="NKE55600.1"/>
    </source>
</evidence>
<dbReference type="Proteomes" id="UP001515943">
    <property type="component" value="Unassembled WGS sequence"/>
</dbReference>
<evidence type="ECO:0000313" key="3">
    <source>
        <dbReference type="Proteomes" id="UP001515943"/>
    </source>
</evidence>
<dbReference type="InterPro" id="IPR019692">
    <property type="entry name" value="CFP-6_PH"/>
</dbReference>
<organism evidence="2 3">
    <name type="scientific">Lentzea indica</name>
    <dbReference type="NCBI Taxonomy" id="2604800"/>
    <lineage>
        <taxon>Bacteria</taxon>
        <taxon>Bacillati</taxon>
        <taxon>Actinomycetota</taxon>
        <taxon>Actinomycetes</taxon>
        <taxon>Pseudonocardiales</taxon>
        <taxon>Pseudonocardiaceae</taxon>
        <taxon>Lentzea</taxon>
    </lineage>
</organism>
<dbReference type="EMBL" id="VSRL01000003">
    <property type="protein sequence ID" value="NKE55600.1"/>
    <property type="molecule type" value="Genomic_DNA"/>
</dbReference>
<protein>
    <recommendedName>
        <fullName evidence="1">Low molecular weight protein antigen 6 PH domain-containing protein</fullName>
    </recommendedName>
</protein>
<feature type="domain" description="Low molecular weight protein antigen 6 PH" evidence="1">
    <location>
        <begin position="23"/>
        <end position="72"/>
    </location>
</feature>
<reference evidence="2 3" key="1">
    <citation type="submission" date="2019-08" db="EMBL/GenBank/DDBJ databases">
        <title>Lentzea from Indian Himalayas.</title>
        <authorList>
            <person name="Mandal S."/>
            <person name="Mallick Gupta A."/>
            <person name="Maiti P.K."/>
            <person name="Sarkar J."/>
            <person name="Mandal S."/>
        </authorList>
    </citation>
    <scope>NUCLEOTIDE SEQUENCE [LARGE SCALE GENOMIC DNA]</scope>
    <source>
        <strain evidence="2 3">PSKA42</strain>
    </source>
</reference>
<name>A0ABX1F9M1_9PSEU</name>
<evidence type="ECO:0000259" key="1">
    <source>
        <dbReference type="Pfam" id="PF10756"/>
    </source>
</evidence>
<keyword evidence="3" id="KW-1185">Reference proteome</keyword>
<gene>
    <name evidence="2" type="ORF">FXN61_01660</name>
</gene>